<evidence type="ECO:0000256" key="3">
    <source>
        <dbReference type="ARBA" id="ARBA00022692"/>
    </source>
</evidence>
<feature type="transmembrane region" description="Helical" evidence="7">
    <location>
        <begin position="170"/>
        <end position="195"/>
    </location>
</feature>
<dbReference type="EMBL" id="MIKG01000009">
    <property type="protein sequence ID" value="RAO69472.1"/>
    <property type="molecule type" value="Genomic_DNA"/>
</dbReference>
<dbReference type="PANTHER" id="PTHR23511">
    <property type="entry name" value="SYNAPTIC VESICLE GLYCOPROTEIN 2"/>
    <property type="match status" value="1"/>
</dbReference>
<evidence type="ECO:0000256" key="4">
    <source>
        <dbReference type="ARBA" id="ARBA00022989"/>
    </source>
</evidence>
<feature type="transmembrane region" description="Helical" evidence="7">
    <location>
        <begin position="409"/>
        <end position="431"/>
    </location>
</feature>
<evidence type="ECO:0000313" key="8">
    <source>
        <dbReference type="EMBL" id="RAO69472.1"/>
    </source>
</evidence>
<organism evidence="8 9">
    <name type="scientific">Talaromyces amestolkiae</name>
    <dbReference type="NCBI Taxonomy" id="1196081"/>
    <lineage>
        <taxon>Eukaryota</taxon>
        <taxon>Fungi</taxon>
        <taxon>Dikarya</taxon>
        <taxon>Ascomycota</taxon>
        <taxon>Pezizomycotina</taxon>
        <taxon>Eurotiomycetes</taxon>
        <taxon>Eurotiomycetidae</taxon>
        <taxon>Eurotiales</taxon>
        <taxon>Trichocomaceae</taxon>
        <taxon>Talaromyces</taxon>
        <taxon>Talaromyces sect. Talaromyces</taxon>
    </lineage>
</organism>
<feature type="compositionally biased region" description="Polar residues" evidence="6">
    <location>
        <begin position="15"/>
        <end position="26"/>
    </location>
</feature>
<evidence type="ECO:0000256" key="2">
    <source>
        <dbReference type="ARBA" id="ARBA00022448"/>
    </source>
</evidence>
<protein>
    <recommendedName>
        <fullName evidence="10">Major facilitator superfamily (MFS) profile domain-containing protein</fullName>
    </recommendedName>
</protein>
<evidence type="ECO:0000256" key="1">
    <source>
        <dbReference type="ARBA" id="ARBA00004141"/>
    </source>
</evidence>
<dbReference type="GO" id="GO:0016020">
    <property type="term" value="C:membrane"/>
    <property type="evidence" value="ECO:0007669"/>
    <property type="project" value="UniProtKB-SubCell"/>
</dbReference>
<evidence type="ECO:0000313" key="9">
    <source>
        <dbReference type="Proteomes" id="UP000249363"/>
    </source>
</evidence>
<dbReference type="InterPro" id="IPR011701">
    <property type="entry name" value="MFS"/>
</dbReference>
<comment type="caution">
    <text evidence="8">The sequence shown here is derived from an EMBL/GenBank/DDBJ whole genome shotgun (WGS) entry which is preliminary data.</text>
</comment>
<comment type="subcellular location">
    <subcellularLocation>
        <location evidence="1">Membrane</location>
        <topology evidence="1">Multi-pass membrane protein</topology>
    </subcellularLocation>
</comment>
<dbReference type="Pfam" id="PF07690">
    <property type="entry name" value="MFS_1"/>
    <property type="match status" value="1"/>
</dbReference>
<keyword evidence="4 7" id="KW-1133">Transmembrane helix</keyword>
<dbReference type="GO" id="GO:0022857">
    <property type="term" value="F:transmembrane transporter activity"/>
    <property type="evidence" value="ECO:0007669"/>
    <property type="project" value="InterPro"/>
</dbReference>
<dbReference type="GeneID" id="63794700"/>
<feature type="transmembrane region" description="Helical" evidence="7">
    <location>
        <begin position="112"/>
        <end position="132"/>
    </location>
</feature>
<dbReference type="InterPro" id="IPR036259">
    <property type="entry name" value="MFS_trans_sf"/>
</dbReference>
<reference evidence="8 9" key="1">
    <citation type="journal article" date="2017" name="Biotechnol. Biofuels">
        <title>Differential beta-glucosidase expression as a function of carbon source availability in Talaromyces amestolkiae: a genomic and proteomic approach.</title>
        <authorList>
            <person name="de Eugenio L.I."/>
            <person name="Mendez-Liter J.A."/>
            <person name="Nieto-Dominguez M."/>
            <person name="Alonso L."/>
            <person name="Gil-Munoz J."/>
            <person name="Barriuso J."/>
            <person name="Prieto A."/>
            <person name="Martinez M.J."/>
        </authorList>
    </citation>
    <scope>NUCLEOTIDE SEQUENCE [LARGE SCALE GENOMIC DNA]</scope>
    <source>
        <strain evidence="8 9">CIB</strain>
    </source>
</reference>
<keyword evidence="2" id="KW-0813">Transport</keyword>
<dbReference type="PANTHER" id="PTHR23511:SF4">
    <property type="entry name" value="MAJOR FACILITATOR SUPERFAMILY (MFS) PROFILE DOMAIN-CONTAINING PROTEIN"/>
    <property type="match status" value="1"/>
</dbReference>
<keyword evidence="9" id="KW-1185">Reference proteome</keyword>
<sequence>MVDSKTAVSAKVDGSDNNESCSSQSTGLDRSIDLHKELIDTTKFDDVLARKMALVNAAIDEIGMTPFQWKLFFLNGFGYAVDSLLVVCQSIAQPAATQEFGNPSQHVAGISLASQVGLLVGAAVWGFSADVIGRKLAFNTSLVAIYSAGAGGNYILDATNFLEFLPVSHAWLVTFLSVWWAVGYTITGLLAWAFMSNFSCASDAVECNRADNMGWRYLHFTCGGLVLVLSVVRLFAIRMVQTPKWLTSQNRDEELYAILLDLSEKYKRPLTLTLEKLQSQGRVLHTEKSVWSGLRLKSHFSGLFVTPKLAYSTVIIIINWLLIGTVSPLYSVFLPYYLASRGADTGDGSNYTTWRNYAINQVAGLLGPIIAGFLVEWRWFGRRGTLAVGAGITTALQLGYTQIKTPAQNVGVSAAITAASNIYYGTIYAYTPEILPSAHRATGYGLCVVLNRVGGIVGVLVGSYANVETVVPLWICAGLYGALIFTSLLLPFESRGKRTV</sequence>
<feature type="transmembrane region" description="Helical" evidence="7">
    <location>
        <begin position="471"/>
        <end position="492"/>
    </location>
</feature>
<name>A0A364L0Y4_TALAM</name>
<dbReference type="OrthoDB" id="3936150at2759"/>
<gene>
    <name evidence="8" type="ORF">BHQ10_005484</name>
</gene>
<feature type="transmembrane region" description="Helical" evidence="7">
    <location>
        <begin position="215"/>
        <end position="236"/>
    </location>
</feature>
<keyword evidence="3 7" id="KW-0812">Transmembrane</keyword>
<evidence type="ECO:0008006" key="10">
    <source>
        <dbReference type="Google" id="ProtNLM"/>
    </source>
</evidence>
<feature type="transmembrane region" description="Helical" evidence="7">
    <location>
        <begin position="71"/>
        <end position="92"/>
    </location>
</feature>
<feature type="transmembrane region" description="Helical" evidence="7">
    <location>
        <begin position="443"/>
        <end position="465"/>
    </location>
</feature>
<dbReference type="Gene3D" id="1.20.1250.20">
    <property type="entry name" value="MFS general substrate transporter like domains"/>
    <property type="match status" value="1"/>
</dbReference>
<dbReference type="AlphaFoldDB" id="A0A364L0Y4"/>
<proteinExistence type="predicted"/>
<evidence type="ECO:0000256" key="7">
    <source>
        <dbReference type="SAM" id="Phobius"/>
    </source>
</evidence>
<feature type="transmembrane region" description="Helical" evidence="7">
    <location>
        <begin position="309"/>
        <end position="338"/>
    </location>
</feature>
<dbReference type="RefSeq" id="XP_040733988.1">
    <property type="nucleotide sequence ID" value="XM_040877965.1"/>
</dbReference>
<feature type="region of interest" description="Disordered" evidence="6">
    <location>
        <begin position="1"/>
        <end position="26"/>
    </location>
</feature>
<dbReference type="SUPFAM" id="SSF103473">
    <property type="entry name" value="MFS general substrate transporter"/>
    <property type="match status" value="1"/>
</dbReference>
<dbReference type="Proteomes" id="UP000249363">
    <property type="component" value="Unassembled WGS sequence"/>
</dbReference>
<evidence type="ECO:0000256" key="6">
    <source>
        <dbReference type="SAM" id="MobiDB-lite"/>
    </source>
</evidence>
<keyword evidence="5 7" id="KW-0472">Membrane</keyword>
<accession>A0A364L0Y4</accession>
<evidence type="ECO:0000256" key="5">
    <source>
        <dbReference type="ARBA" id="ARBA00023136"/>
    </source>
</evidence>
<feature type="transmembrane region" description="Helical" evidence="7">
    <location>
        <begin position="358"/>
        <end position="377"/>
    </location>
</feature>